<dbReference type="PANTHER" id="PTHR13779:SF7">
    <property type="entry name" value="ATPASE WRNIP1"/>
    <property type="match status" value="1"/>
</dbReference>
<dbReference type="GO" id="GO:0000731">
    <property type="term" value="P:DNA synthesis involved in DNA repair"/>
    <property type="evidence" value="ECO:0007669"/>
    <property type="project" value="TreeGrafter"/>
</dbReference>
<dbReference type="Gene3D" id="3.40.50.300">
    <property type="entry name" value="P-loop containing nucleotide triphosphate hydrolases"/>
    <property type="match status" value="1"/>
</dbReference>
<dbReference type="NCBIfam" id="NF009883">
    <property type="entry name" value="PRK13341.1-4"/>
    <property type="match status" value="1"/>
</dbReference>
<dbReference type="SUPFAM" id="SSF52540">
    <property type="entry name" value="P-loop containing nucleoside triphosphate hydrolases"/>
    <property type="match status" value="1"/>
</dbReference>
<dbReference type="Pfam" id="PF16193">
    <property type="entry name" value="AAA_assoc_2"/>
    <property type="match status" value="1"/>
</dbReference>
<feature type="domain" description="AAA+ ATPase" evidence="7">
    <location>
        <begin position="48"/>
        <end position="165"/>
    </location>
</feature>
<comment type="function">
    <text evidence="1">DNA-dependent ATPase that plays important roles in cellular responses to stalled DNA replication processes.</text>
</comment>
<dbReference type="AlphaFoldDB" id="A0A5C1QB90"/>
<dbReference type="NCBIfam" id="NF009881">
    <property type="entry name" value="PRK13341.1-2"/>
    <property type="match status" value="1"/>
</dbReference>
<evidence type="ECO:0000313" key="8">
    <source>
        <dbReference type="EMBL" id="QEN04066.1"/>
    </source>
</evidence>
<dbReference type="KEGG" id="sper:EW093_04895"/>
<dbReference type="Gene3D" id="1.10.3710.10">
    <property type="entry name" value="DNA polymerase III clamp loader subunits, C-terminal domain"/>
    <property type="match status" value="1"/>
</dbReference>
<dbReference type="InterPro" id="IPR051314">
    <property type="entry name" value="AAA_ATPase_RarA/MGS1/WRNIP1"/>
</dbReference>
<reference evidence="8 9" key="2">
    <citation type="submission" date="2019-09" db="EMBL/GenBank/DDBJ databases">
        <title>Complete Genome Sequence and Methylome Analysis of free living Spirochaetas.</title>
        <authorList>
            <person name="Leshcheva N."/>
            <person name="Mikheeva N."/>
        </authorList>
    </citation>
    <scope>NUCLEOTIDE SEQUENCE [LARGE SCALE GENOMIC DNA]</scope>
    <source>
        <strain evidence="8 9">P</strain>
    </source>
</reference>
<proteinExistence type="inferred from homology"/>
<organism evidence="8 9">
    <name type="scientific">Thiospirochaeta perfilievii</name>
    <dbReference type="NCBI Taxonomy" id="252967"/>
    <lineage>
        <taxon>Bacteria</taxon>
        <taxon>Pseudomonadati</taxon>
        <taxon>Spirochaetota</taxon>
        <taxon>Spirochaetia</taxon>
        <taxon>Spirochaetales</taxon>
        <taxon>Spirochaetaceae</taxon>
        <taxon>Thiospirochaeta</taxon>
    </lineage>
</organism>
<dbReference type="CDD" id="cd18139">
    <property type="entry name" value="HLD_clamp_RarA"/>
    <property type="match status" value="1"/>
</dbReference>
<dbReference type="Gene3D" id="1.20.272.10">
    <property type="match status" value="1"/>
</dbReference>
<evidence type="ECO:0000256" key="5">
    <source>
        <dbReference type="ARBA" id="ARBA00022741"/>
    </source>
</evidence>
<evidence type="ECO:0000256" key="3">
    <source>
        <dbReference type="ARBA" id="ARBA00020776"/>
    </source>
</evidence>
<evidence type="ECO:0000256" key="6">
    <source>
        <dbReference type="ARBA" id="ARBA00022840"/>
    </source>
</evidence>
<dbReference type="OrthoDB" id="9778364at2"/>
<gene>
    <name evidence="8" type="ORF">EW093_04895</name>
</gene>
<dbReference type="InterPro" id="IPR032423">
    <property type="entry name" value="AAA_assoc_2"/>
</dbReference>
<dbReference type="FunFam" id="1.20.272.10:FF:000001">
    <property type="entry name" value="Putative AAA family ATPase"/>
    <property type="match status" value="1"/>
</dbReference>
<evidence type="ECO:0000313" key="9">
    <source>
        <dbReference type="Proteomes" id="UP000323824"/>
    </source>
</evidence>
<name>A0A5C1QB90_9SPIO</name>
<keyword evidence="5" id="KW-0547">Nucleotide-binding</keyword>
<dbReference type="Pfam" id="PF12002">
    <property type="entry name" value="MgsA_C"/>
    <property type="match status" value="1"/>
</dbReference>
<keyword evidence="9" id="KW-1185">Reference proteome</keyword>
<dbReference type="GO" id="GO:0006261">
    <property type="term" value="P:DNA-templated DNA replication"/>
    <property type="evidence" value="ECO:0007669"/>
    <property type="project" value="TreeGrafter"/>
</dbReference>
<dbReference type="CDD" id="cd00009">
    <property type="entry name" value="AAA"/>
    <property type="match status" value="1"/>
</dbReference>
<dbReference type="InterPro" id="IPR021886">
    <property type="entry name" value="MgsA_C"/>
</dbReference>
<dbReference type="InterPro" id="IPR003593">
    <property type="entry name" value="AAA+_ATPase"/>
</dbReference>
<accession>A0A5C1QB90</accession>
<comment type="similarity">
    <text evidence="2">Belongs to the AAA ATPase family. RarA/MGS1/WRNIP1 subfamily.</text>
</comment>
<dbReference type="Gene3D" id="1.10.8.60">
    <property type="match status" value="1"/>
</dbReference>
<keyword evidence="6" id="KW-0067">ATP-binding</keyword>
<evidence type="ECO:0000256" key="4">
    <source>
        <dbReference type="ARBA" id="ARBA00022705"/>
    </source>
</evidence>
<protein>
    <recommendedName>
        <fullName evidence="3">Replication-associated recombination protein A</fullName>
    </recommendedName>
</protein>
<dbReference type="InterPro" id="IPR003959">
    <property type="entry name" value="ATPase_AAA_core"/>
</dbReference>
<dbReference type="GO" id="GO:0005524">
    <property type="term" value="F:ATP binding"/>
    <property type="evidence" value="ECO:0007669"/>
    <property type="project" value="UniProtKB-KW"/>
</dbReference>
<dbReference type="RefSeq" id="WP_149567323.1">
    <property type="nucleotide sequence ID" value="NZ_CP035807.1"/>
</dbReference>
<dbReference type="SUPFAM" id="SSF48019">
    <property type="entry name" value="post-AAA+ oligomerization domain-like"/>
    <property type="match status" value="1"/>
</dbReference>
<dbReference type="InterPro" id="IPR027417">
    <property type="entry name" value="P-loop_NTPase"/>
</dbReference>
<dbReference type="GO" id="GO:0017116">
    <property type="term" value="F:single-stranded DNA helicase activity"/>
    <property type="evidence" value="ECO:0007669"/>
    <property type="project" value="TreeGrafter"/>
</dbReference>
<dbReference type="InterPro" id="IPR029063">
    <property type="entry name" value="SAM-dependent_MTases_sf"/>
</dbReference>
<sequence length="718" mass="81644">MDLFDSVNDLHTEPLAARMRPRDLNEYFGQHHIVGKGRLLRRAIKGDQLSSLIFYGPPGTGKTTLARVIAGTTKSLFISINAVLSGVKQIREAIDEASENRKLYGKRTILFVDEVHRWNKSQQDALLPWVENGTFVLVGATTENPYFEVNSALVSRSRVFQLRPLEDSDLFEVAKAAIEDRERGYGKWSIKFETGALELLVEKSAGDARSLLNALELAIETTPDNFPPPIDDEIYISTDTAQESIQQKAVLYDKEGDYHYDTISAFIKSLRGSDPDAALYWLARMLRAGESPNYILRRLLISASEDIGLADPNAIQVVTSCATAFDRIGMPEGAFFLTQATLYLATTKKSNTTMAYFDALKAVEEEKTEVPNHLKDGSRDKHSFGHGEGYKYPHAFKDHWVSQAYLPDALRGRIFYKPSDQGWEESVQKSVLDKREQQISVMMEQAPQEVLTFSPNNKERDKWIKRTQGDLNENLTKIKNRLFDNLKISRHFNFLILGDDGGSLTFEAFKRTPEGYVLSGVEGRESYEVLNYYTTTLDSIDRPEIFLGTIPDTEVSFEVLILKNRLTYFDKNKDLISKLLKYIKKDGNLVLTQVIPRESTRLSNIVNNRELKEILLNIEGVIFNKESNPLTNWDSKTVINHVKDLGFTDIESEIIDTTELRVIKKENIDTWFNGEFGDVLNELNISETKESVVDKLKSLISEKEIPWTSRHIILRAKR</sequence>
<reference evidence="8 9" key="1">
    <citation type="submission" date="2019-02" db="EMBL/GenBank/DDBJ databases">
        <authorList>
            <person name="Fomenkov A."/>
            <person name="Dubinina G."/>
            <person name="Grabovich M."/>
            <person name="Vincze T."/>
            <person name="Roberts R.J."/>
        </authorList>
    </citation>
    <scope>NUCLEOTIDE SEQUENCE [LARGE SCALE GENOMIC DNA]</scope>
    <source>
        <strain evidence="8 9">P</strain>
    </source>
</reference>
<dbReference type="SMART" id="SM00382">
    <property type="entry name" value="AAA"/>
    <property type="match status" value="1"/>
</dbReference>
<dbReference type="SUPFAM" id="SSF53335">
    <property type="entry name" value="S-adenosyl-L-methionine-dependent methyltransferases"/>
    <property type="match status" value="1"/>
</dbReference>
<dbReference type="Proteomes" id="UP000323824">
    <property type="component" value="Chromosome"/>
</dbReference>
<dbReference type="PANTHER" id="PTHR13779">
    <property type="entry name" value="WERNER HELICASE-INTERACTING PROTEIN 1 FAMILY MEMBER"/>
    <property type="match status" value="1"/>
</dbReference>
<evidence type="ECO:0000256" key="1">
    <source>
        <dbReference type="ARBA" id="ARBA00002393"/>
    </source>
</evidence>
<dbReference type="InterPro" id="IPR008921">
    <property type="entry name" value="DNA_pol3_clamp-load_cplx_C"/>
</dbReference>
<keyword evidence="4" id="KW-0235">DNA replication</keyword>
<dbReference type="GO" id="GO:0008047">
    <property type="term" value="F:enzyme activator activity"/>
    <property type="evidence" value="ECO:0007669"/>
    <property type="project" value="TreeGrafter"/>
</dbReference>
<dbReference type="GO" id="GO:0016887">
    <property type="term" value="F:ATP hydrolysis activity"/>
    <property type="evidence" value="ECO:0007669"/>
    <property type="project" value="InterPro"/>
</dbReference>
<evidence type="ECO:0000259" key="7">
    <source>
        <dbReference type="SMART" id="SM00382"/>
    </source>
</evidence>
<dbReference type="GO" id="GO:0003677">
    <property type="term" value="F:DNA binding"/>
    <property type="evidence" value="ECO:0007669"/>
    <property type="project" value="InterPro"/>
</dbReference>
<dbReference type="Pfam" id="PF00004">
    <property type="entry name" value="AAA"/>
    <property type="match status" value="1"/>
</dbReference>
<dbReference type="EMBL" id="CP035807">
    <property type="protein sequence ID" value="QEN04066.1"/>
    <property type="molecule type" value="Genomic_DNA"/>
</dbReference>
<evidence type="ECO:0000256" key="2">
    <source>
        <dbReference type="ARBA" id="ARBA00008959"/>
    </source>
</evidence>
<dbReference type="FunFam" id="3.40.50.300:FF:000137">
    <property type="entry name" value="Replication-associated recombination protein A"/>
    <property type="match status" value="1"/>
</dbReference>